<comment type="caution">
    <text evidence="4">The sequence shown here is derived from an EMBL/GenBank/DDBJ whole genome shotgun (WGS) entry which is preliminary data.</text>
</comment>
<dbReference type="Gene3D" id="1.20.920.10">
    <property type="entry name" value="Bromodomain-like"/>
    <property type="match status" value="1"/>
</dbReference>
<dbReference type="OrthoDB" id="343702at2759"/>
<dbReference type="SUPFAM" id="SSF47370">
    <property type="entry name" value="Bromodomain"/>
    <property type="match status" value="1"/>
</dbReference>
<feature type="compositionally biased region" description="Low complexity" evidence="2">
    <location>
        <begin position="252"/>
        <end position="273"/>
    </location>
</feature>
<dbReference type="RefSeq" id="XP_067917972.1">
    <property type="nucleotide sequence ID" value="XM_068070052.1"/>
</dbReference>
<gene>
    <name evidence="4" type="ORF">CSUI_009944</name>
</gene>
<dbReference type="GeneID" id="94433263"/>
<protein>
    <submittedName>
        <fullName evidence="4">Bromodomain protein</fullName>
    </submittedName>
</protein>
<keyword evidence="1" id="KW-0103">Bromodomain</keyword>
<feature type="region of interest" description="Disordered" evidence="2">
    <location>
        <begin position="231"/>
        <end position="301"/>
    </location>
</feature>
<dbReference type="Pfam" id="PF00439">
    <property type="entry name" value="Bromodomain"/>
    <property type="match status" value="1"/>
</dbReference>
<feature type="compositionally biased region" description="Polar residues" evidence="2">
    <location>
        <begin position="242"/>
        <end position="251"/>
    </location>
</feature>
<evidence type="ECO:0000256" key="1">
    <source>
        <dbReference type="ARBA" id="ARBA00023117"/>
    </source>
</evidence>
<feature type="compositionally biased region" description="Basic and acidic residues" evidence="2">
    <location>
        <begin position="161"/>
        <end position="173"/>
    </location>
</feature>
<feature type="region of interest" description="Disordered" evidence="2">
    <location>
        <begin position="1"/>
        <end position="139"/>
    </location>
</feature>
<feature type="compositionally biased region" description="Polar residues" evidence="2">
    <location>
        <begin position="426"/>
        <end position="443"/>
    </location>
</feature>
<accession>A0A2C6KIM6</accession>
<feature type="compositionally biased region" description="Polar residues" evidence="2">
    <location>
        <begin position="60"/>
        <end position="80"/>
    </location>
</feature>
<name>A0A2C6KIM6_9APIC</name>
<keyword evidence="5" id="KW-1185">Reference proteome</keyword>
<dbReference type="EMBL" id="MIGC01006369">
    <property type="protein sequence ID" value="PHJ16243.1"/>
    <property type="molecule type" value="Genomic_DNA"/>
</dbReference>
<dbReference type="InterPro" id="IPR036427">
    <property type="entry name" value="Bromodomain-like_sf"/>
</dbReference>
<feature type="region of interest" description="Disordered" evidence="2">
    <location>
        <begin position="422"/>
        <end position="571"/>
    </location>
</feature>
<reference evidence="4 5" key="1">
    <citation type="journal article" date="2017" name="Int. J. Parasitol.">
        <title>The genome of the protozoan parasite Cystoisospora suis and a reverse vaccinology approach to identify vaccine candidates.</title>
        <authorList>
            <person name="Palmieri N."/>
            <person name="Shrestha A."/>
            <person name="Ruttkowski B."/>
            <person name="Beck T."/>
            <person name="Vogl C."/>
            <person name="Tomley F."/>
            <person name="Blake D.P."/>
            <person name="Joachim A."/>
        </authorList>
    </citation>
    <scope>NUCLEOTIDE SEQUENCE [LARGE SCALE GENOMIC DNA]</scope>
    <source>
        <strain evidence="4 5">Wien I</strain>
    </source>
</reference>
<proteinExistence type="predicted"/>
<dbReference type="AlphaFoldDB" id="A0A2C6KIM6"/>
<feature type="region of interest" description="Disordered" evidence="2">
    <location>
        <begin position="161"/>
        <end position="214"/>
    </location>
</feature>
<evidence type="ECO:0000256" key="2">
    <source>
        <dbReference type="SAM" id="MobiDB-lite"/>
    </source>
</evidence>
<feature type="domain" description="Bromo" evidence="3">
    <location>
        <begin position="316"/>
        <end position="400"/>
    </location>
</feature>
<dbReference type="Proteomes" id="UP000221165">
    <property type="component" value="Unassembled WGS sequence"/>
</dbReference>
<feature type="compositionally biased region" description="Low complexity" evidence="2">
    <location>
        <begin position="203"/>
        <end position="212"/>
    </location>
</feature>
<dbReference type="VEuPathDB" id="ToxoDB:CSUI_009944"/>
<dbReference type="InterPro" id="IPR001487">
    <property type="entry name" value="Bromodomain"/>
</dbReference>
<feature type="compositionally biased region" description="Low complexity" evidence="2">
    <location>
        <begin position="560"/>
        <end position="571"/>
    </location>
</feature>
<feature type="compositionally biased region" description="Low complexity" evidence="2">
    <location>
        <begin position="97"/>
        <end position="132"/>
    </location>
</feature>
<feature type="compositionally biased region" description="Low complexity" evidence="2">
    <location>
        <begin position="451"/>
        <end position="471"/>
    </location>
</feature>
<organism evidence="4 5">
    <name type="scientific">Cystoisospora suis</name>
    <dbReference type="NCBI Taxonomy" id="483139"/>
    <lineage>
        <taxon>Eukaryota</taxon>
        <taxon>Sar</taxon>
        <taxon>Alveolata</taxon>
        <taxon>Apicomplexa</taxon>
        <taxon>Conoidasida</taxon>
        <taxon>Coccidia</taxon>
        <taxon>Eucoccidiorida</taxon>
        <taxon>Eimeriorina</taxon>
        <taxon>Sarcocystidae</taxon>
        <taxon>Cystoisospora</taxon>
    </lineage>
</organism>
<sequence length="643" mass="67346">MSAGSNAVPPLKEVSMSPSSPLESGCPTGSPGPVGRTGASNAPAGSSSDVDGGGAGEALSSFSTSATTPDCSSSTFSMPSQPAKAAETSGDRQDTGPAFSPSSVPTPSASSSLSSYSLPSPALPSCSLSLEPGMHGGDCRRGELLLTEAEARSVEYHVKQALLSKDKEERENNRSLSQPYTRWRLQPVLPELLRPASKKTKRASSSTSTSRRGANALTELLESAGIKLEPNELAATGRPQRASRSCSSSVGNANATSAAESTSSSSHSPVSSEKQNHGDGGTVSSANMTKSPPAAVSQAQPSSHWVPPPWVCHMHRVLVELCKQSVCLPFFPRVSPGDAHYPELARKVYPAIPITLETVLDRLERNEYSRCEEVFNDVHTVFLCAFRYYEPGNQYWMMAHEASLVFHNLTHNKPLLSSDFDACSQPHKTTPDGNHTPSSSSDHLGQWGSHSGAARPGGSAVGSAASSAIGGEDAGDDFSQVGRAAAGRSDRRSARRSRRTDGGGIKSGKGRKTKSRGGAVGTPALSPADAGAGLYHPGSVPTTTVPLPSAGGSATPPLLSGSSVASASAAGGVTPQERESFQQLLGQLDMEVHLELYSVFRDRALWLSFDTGEVELDDANTAPEVFRMYTEAEEKWFHGVKPA</sequence>
<evidence type="ECO:0000313" key="5">
    <source>
        <dbReference type="Proteomes" id="UP000221165"/>
    </source>
</evidence>
<evidence type="ECO:0000313" key="4">
    <source>
        <dbReference type="EMBL" id="PHJ16243.1"/>
    </source>
</evidence>
<dbReference type="CDD" id="cd04369">
    <property type="entry name" value="Bromodomain"/>
    <property type="match status" value="1"/>
</dbReference>
<evidence type="ECO:0000259" key="3">
    <source>
        <dbReference type="Pfam" id="PF00439"/>
    </source>
</evidence>